<dbReference type="SUPFAM" id="SSF54695">
    <property type="entry name" value="POZ domain"/>
    <property type="match status" value="1"/>
</dbReference>
<feature type="region of interest" description="Disordered" evidence="1">
    <location>
        <begin position="260"/>
        <end position="285"/>
    </location>
</feature>
<evidence type="ECO:0000313" key="2">
    <source>
        <dbReference type="EMBL" id="KAF2489270.1"/>
    </source>
</evidence>
<dbReference type="PANTHER" id="PTHR47843">
    <property type="entry name" value="BTB DOMAIN-CONTAINING PROTEIN-RELATED"/>
    <property type="match status" value="1"/>
</dbReference>
<feature type="compositionally biased region" description="Basic residues" evidence="1">
    <location>
        <begin position="276"/>
        <end position="285"/>
    </location>
</feature>
<dbReference type="Gene3D" id="3.30.710.10">
    <property type="entry name" value="Potassium Channel Kv1.1, Chain A"/>
    <property type="match status" value="1"/>
</dbReference>
<accession>A0A6A6QBA2</accession>
<gene>
    <name evidence="2" type="ORF">BU16DRAFT_531593</name>
</gene>
<dbReference type="Proteomes" id="UP000799750">
    <property type="component" value="Unassembled WGS sequence"/>
</dbReference>
<dbReference type="AlphaFoldDB" id="A0A6A6QBA2"/>
<keyword evidence="3" id="KW-1185">Reference proteome</keyword>
<evidence type="ECO:0000313" key="3">
    <source>
        <dbReference type="Proteomes" id="UP000799750"/>
    </source>
</evidence>
<feature type="compositionally biased region" description="Acidic residues" evidence="1">
    <location>
        <begin position="19"/>
        <end position="32"/>
    </location>
</feature>
<dbReference type="InterPro" id="IPR011333">
    <property type="entry name" value="SKP1/BTB/POZ_sf"/>
</dbReference>
<proteinExistence type="predicted"/>
<feature type="region of interest" description="Disordered" evidence="1">
    <location>
        <begin position="1"/>
        <end position="49"/>
    </location>
</feature>
<evidence type="ECO:0000256" key="1">
    <source>
        <dbReference type="SAM" id="MobiDB-lite"/>
    </source>
</evidence>
<dbReference type="OrthoDB" id="3926209at2759"/>
<sequence length="285" mass="31696">MADIETDPQIAEGTPAEEAPVDVDMDAGEGEGEGGAGQEETGLPEIEPEEEKRVTFLDYLKSPIIAIEVGTGEDQTILHAHQDMLIKSPYFAEKCAEFSEGEKNRRIYLPHDDLTATGSVLEYLYNNEYFPRRVSPGHKSSEVEADPSIPFPDNEGESLLRHARVYTLADKFRLPALKSLAHSKISKTQSNAKGEIAYARFVYKETSAEDKTIRKPVAAFWAQRSHVLRHQAEEEFRTMCLEFPQFGFDVLTIVLDNKEKTGAPRGEPSVSVPASGRKRARVSQG</sequence>
<organism evidence="2 3">
    <name type="scientific">Lophium mytilinum</name>
    <dbReference type="NCBI Taxonomy" id="390894"/>
    <lineage>
        <taxon>Eukaryota</taxon>
        <taxon>Fungi</taxon>
        <taxon>Dikarya</taxon>
        <taxon>Ascomycota</taxon>
        <taxon>Pezizomycotina</taxon>
        <taxon>Dothideomycetes</taxon>
        <taxon>Pleosporomycetidae</taxon>
        <taxon>Mytilinidiales</taxon>
        <taxon>Mytilinidiaceae</taxon>
        <taxon>Lophium</taxon>
    </lineage>
</organism>
<dbReference type="PANTHER" id="PTHR47843:SF3">
    <property type="entry name" value="BTB DOMAIN-CONTAINING PROTEIN"/>
    <property type="match status" value="1"/>
</dbReference>
<protein>
    <recommendedName>
        <fullName evidence="4">BTB domain-containing protein</fullName>
    </recommendedName>
</protein>
<dbReference type="EMBL" id="MU004199">
    <property type="protein sequence ID" value="KAF2489270.1"/>
    <property type="molecule type" value="Genomic_DNA"/>
</dbReference>
<evidence type="ECO:0008006" key="4">
    <source>
        <dbReference type="Google" id="ProtNLM"/>
    </source>
</evidence>
<name>A0A6A6QBA2_9PEZI</name>
<reference evidence="2" key="1">
    <citation type="journal article" date="2020" name="Stud. Mycol.">
        <title>101 Dothideomycetes genomes: a test case for predicting lifestyles and emergence of pathogens.</title>
        <authorList>
            <person name="Haridas S."/>
            <person name="Albert R."/>
            <person name="Binder M."/>
            <person name="Bloem J."/>
            <person name="Labutti K."/>
            <person name="Salamov A."/>
            <person name="Andreopoulos B."/>
            <person name="Baker S."/>
            <person name="Barry K."/>
            <person name="Bills G."/>
            <person name="Bluhm B."/>
            <person name="Cannon C."/>
            <person name="Castanera R."/>
            <person name="Culley D."/>
            <person name="Daum C."/>
            <person name="Ezra D."/>
            <person name="Gonzalez J."/>
            <person name="Henrissat B."/>
            <person name="Kuo A."/>
            <person name="Liang C."/>
            <person name="Lipzen A."/>
            <person name="Lutzoni F."/>
            <person name="Magnuson J."/>
            <person name="Mondo S."/>
            <person name="Nolan M."/>
            <person name="Ohm R."/>
            <person name="Pangilinan J."/>
            <person name="Park H.-J."/>
            <person name="Ramirez L."/>
            <person name="Alfaro M."/>
            <person name="Sun H."/>
            <person name="Tritt A."/>
            <person name="Yoshinaga Y."/>
            <person name="Zwiers L.-H."/>
            <person name="Turgeon B."/>
            <person name="Goodwin S."/>
            <person name="Spatafora J."/>
            <person name="Crous P."/>
            <person name="Grigoriev I."/>
        </authorList>
    </citation>
    <scope>NUCLEOTIDE SEQUENCE</scope>
    <source>
        <strain evidence="2">CBS 269.34</strain>
    </source>
</reference>